<dbReference type="GO" id="GO:0005506">
    <property type="term" value="F:iron ion binding"/>
    <property type="evidence" value="ECO:0007669"/>
    <property type="project" value="InterPro"/>
</dbReference>
<dbReference type="GeneID" id="37171214"/>
<dbReference type="PRINTS" id="PR00385">
    <property type="entry name" value="P450"/>
</dbReference>
<dbReference type="RefSeq" id="XP_025532435.1">
    <property type="nucleotide sequence ID" value="XM_025667522.1"/>
</dbReference>
<dbReference type="PANTHER" id="PTHR46300:SF7">
    <property type="entry name" value="P450, PUTATIVE (EUROFUNG)-RELATED"/>
    <property type="match status" value="1"/>
</dbReference>
<dbReference type="Gene3D" id="1.10.630.10">
    <property type="entry name" value="Cytochrome P450"/>
    <property type="match status" value="1"/>
</dbReference>
<dbReference type="Proteomes" id="UP000249497">
    <property type="component" value="Unassembled WGS sequence"/>
</dbReference>
<evidence type="ECO:0000256" key="1">
    <source>
        <dbReference type="ARBA" id="ARBA00001971"/>
    </source>
</evidence>
<evidence type="ECO:0000256" key="7">
    <source>
        <dbReference type="ARBA" id="ARBA00023033"/>
    </source>
</evidence>
<dbReference type="InterPro" id="IPR017972">
    <property type="entry name" value="Cyt_P450_CS"/>
</dbReference>
<evidence type="ECO:0000256" key="9">
    <source>
        <dbReference type="RuleBase" id="RU000461"/>
    </source>
</evidence>
<keyword evidence="7 9" id="KW-0503">Monooxygenase</keyword>
<accession>A0A8T8XER9</accession>
<evidence type="ECO:0000313" key="12">
    <source>
        <dbReference type="Proteomes" id="UP000249497"/>
    </source>
</evidence>
<keyword evidence="10" id="KW-0732">Signal</keyword>
<dbReference type="OrthoDB" id="2789670at2759"/>
<proteinExistence type="inferred from homology"/>
<dbReference type="PROSITE" id="PS00086">
    <property type="entry name" value="CYTOCHROME_P450"/>
    <property type="match status" value="1"/>
</dbReference>
<dbReference type="CDD" id="cd11065">
    <property type="entry name" value="CYP64-like"/>
    <property type="match status" value="1"/>
</dbReference>
<dbReference type="PRINTS" id="PR00463">
    <property type="entry name" value="EP450I"/>
</dbReference>
<dbReference type="PANTHER" id="PTHR46300">
    <property type="entry name" value="P450, PUTATIVE (EUROFUNG)-RELATED-RELATED"/>
    <property type="match status" value="1"/>
</dbReference>
<comment type="cofactor">
    <cofactor evidence="1 8">
        <name>heme</name>
        <dbReference type="ChEBI" id="CHEBI:30413"/>
    </cofactor>
</comment>
<keyword evidence="4 8" id="KW-0479">Metal-binding</keyword>
<dbReference type="SUPFAM" id="SSF48264">
    <property type="entry name" value="Cytochrome P450"/>
    <property type="match status" value="1"/>
</dbReference>
<dbReference type="GO" id="GO:0004497">
    <property type="term" value="F:monooxygenase activity"/>
    <property type="evidence" value="ECO:0007669"/>
    <property type="project" value="UniProtKB-KW"/>
</dbReference>
<evidence type="ECO:0000256" key="10">
    <source>
        <dbReference type="SAM" id="SignalP"/>
    </source>
</evidence>
<feature type="chain" id="PRO_5035805841" evidence="10">
    <location>
        <begin position="24"/>
        <end position="536"/>
    </location>
</feature>
<comment type="similarity">
    <text evidence="2 9">Belongs to the cytochrome P450 family.</text>
</comment>
<name>A0A8T8XER9_ASPJA</name>
<evidence type="ECO:0000256" key="5">
    <source>
        <dbReference type="ARBA" id="ARBA00023002"/>
    </source>
</evidence>
<dbReference type="InterPro" id="IPR050364">
    <property type="entry name" value="Cytochrome_P450_fung"/>
</dbReference>
<evidence type="ECO:0000256" key="2">
    <source>
        <dbReference type="ARBA" id="ARBA00010617"/>
    </source>
</evidence>
<sequence>MSFMTGLFILFPALCLCFFVALAGRWRNRPPLPPGPRSMIPWIGNLDALPRSGQKEYLHWLRHRDLYGPISSVTVMSQTFVILNDVSLAFEMLEKRGVIYSSRPRQVFCGDMIGWSQSVALSPYSDRLRLHRKYTMRVLGSPTAAARFEPMQEKEAAHFLARILESPGDLVEHIRSEAGSFILNLVYGYKTNKQGSDPLVDLAHKVMEEFAQASLPGEYLVDLIPWLRLVPDWVPGMKFKRVARYWQHNLTRMTEIPYAFVRHKMETQQHSDCFLSELLRAAKDESSHKWTALSLYSAGADTARRPTSEDWTVSALSTFILAMTLYPHVQSKAQAEIAEVIGENRLPTFNDRSDLPYINALVKEVLRWHPVTPMALPHTNVESDVFHGYFIPKESIILPNVWAFMHDPSTYHDPMTFMPERFLSLEGQIPELDPRKMAFGFGRRLCPGRLLAESSVFIIVAQFLAVFEVKTRQNNQDDNHKQVSPEFQPGVISHPAPFDFRVRARGPQCEALILGAQDGHPWLASDAHTLAHLGFR</sequence>
<feature type="signal peptide" evidence="10">
    <location>
        <begin position="1"/>
        <end position="23"/>
    </location>
</feature>
<evidence type="ECO:0000313" key="11">
    <source>
        <dbReference type="EMBL" id="RAH86541.1"/>
    </source>
</evidence>
<dbReference type="Pfam" id="PF00067">
    <property type="entry name" value="p450"/>
    <property type="match status" value="1"/>
</dbReference>
<dbReference type="GO" id="GO:0020037">
    <property type="term" value="F:heme binding"/>
    <property type="evidence" value="ECO:0007669"/>
    <property type="project" value="InterPro"/>
</dbReference>
<dbReference type="InterPro" id="IPR001128">
    <property type="entry name" value="Cyt_P450"/>
</dbReference>
<keyword evidence="6 8" id="KW-0408">Iron</keyword>
<dbReference type="InterPro" id="IPR002401">
    <property type="entry name" value="Cyt_P450_E_grp-I"/>
</dbReference>
<keyword evidence="3 8" id="KW-0349">Heme</keyword>
<feature type="binding site" description="axial binding residue" evidence="8">
    <location>
        <position position="446"/>
    </location>
    <ligand>
        <name>heme</name>
        <dbReference type="ChEBI" id="CHEBI:30413"/>
    </ligand>
    <ligandPart>
        <name>Fe</name>
        <dbReference type="ChEBI" id="CHEBI:18248"/>
    </ligandPart>
</feature>
<evidence type="ECO:0000256" key="3">
    <source>
        <dbReference type="ARBA" id="ARBA00022617"/>
    </source>
</evidence>
<dbReference type="EMBL" id="KZ824772">
    <property type="protein sequence ID" value="RAH86541.1"/>
    <property type="molecule type" value="Genomic_DNA"/>
</dbReference>
<keyword evidence="12" id="KW-1185">Reference proteome</keyword>
<gene>
    <name evidence="11" type="ORF">BO86DRAFT_302154</name>
</gene>
<protein>
    <submittedName>
        <fullName evidence="11">Cytochrome P450</fullName>
    </submittedName>
</protein>
<dbReference type="GO" id="GO:0016705">
    <property type="term" value="F:oxidoreductase activity, acting on paired donors, with incorporation or reduction of molecular oxygen"/>
    <property type="evidence" value="ECO:0007669"/>
    <property type="project" value="InterPro"/>
</dbReference>
<evidence type="ECO:0000256" key="4">
    <source>
        <dbReference type="ARBA" id="ARBA00022723"/>
    </source>
</evidence>
<reference evidence="11 12" key="1">
    <citation type="submission" date="2018-02" db="EMBL/GenBank/DDBJ databases">
        <title>The genomes of Aspergillus section Nigri reveals drivers in fungal speciation.</title>
        <authorList>
            <consortium name="DOE Joint Genome Institute"/>
            <person name="Vesth T.C."/>
            <person name="Nybo J."/>
            <person name="Theobald S."/>
            <person name="Brandl J."/>
            <person name="Frisvad J.C."/>
            <person name="Nielsen K.F."/>
            <person name="Lyhne E.K."/>
            <person name="Kogle M.E."/>
            <person name="Kuo A."/>
            <person name="Riley R."/>
            <person name="Clum A."/>
            <person name="Nolan M."/>
            <person name="Lipzen A."/>
            <person name="Salamov A."/>
            <person name="Henrissat B."/>
            <person name="Wiebenga A."/>
            <person name="De vries R.P."/>
            <person name="Grigoriev I.V."/>
            <person name="Mortensen U.H."/>
            <person name="Andersen M.R."/>
            <person name="Baker S.E."/>
        </authorList>
    </citation>
    <scope>NUCLEOTIDE SEQUENCE [LARGE SCALE GENOMIC DNA]</scope>
    <source>
        <strain evidence="11 12">CBS 114.51</strain>
    </source>
</reference>
<dbReference type="InterPro" id="IPR036396">
    <property type="entry name" value="Cyt_P450_sf"/>
</dbReference>
<evidence type="ECO:0000256" key="6">
    <source>
        <dbReference type="ARBA" id="ARBA00023004"/>
    </source>
</evidence>
<keyword evidence="5 9" id="KW-0560">Oxidoreductase</keyword>
<evidence type="ECO:0000256" key="8">
    <source>
        <dbReference type="PIRSR" id="PIRSR602401-1"/>
    </source>
</evidence>
<organism evidence="11 12">
    <name type="scientific">Aspergillus japonicus CBS 114.51</name>
    <dbReference type="NCBI Taxonomy" id="1448312"/>
    <lineage>
        <taxon>Eukaryota</taxon>
        <taxon>Fungi</taxon>
        <taxon>Dikarya</taxon>
        <taxon>Ascomycota</taxon>
        <taxon>Pezizomycotina</taxon>
        <taxon>Eurotiomycetes</taxon>
        <taxon>Eurotiomycetidae</taxon>
        <taxon>Eurotiales</taxon>
        <taxon>Aspergillaceae</taxon>
        <taxon>Aspergillus</taxon>
        <taxon>Aspergillus subgen. Circumdati</taxon>
    </lineage>
</organism>
<dbReference type="AlphaFoldDB" id="A0A8T8XER9"/>